<dbReference type="SUPFAM" id="SSF53187">
    <property type="entry name" value="Zn-dependent exopeptidases"/>
    <property type="match status" value="1"/>
</dbReference>
<dbReference type="EMBL" id="JAQQBS010000001">
    <property type="protein sequence ID" value="KAK0176570.1"/>
    <property type="molecule type" value="Genomic_DNA"/>
</dbReference>
<feature type="chain" id="PRO_5041202682" description="Nicastrin" evidence="11">
    <location>
        <begin position="21"/>
        <end position="643"/>
    </location>
</feature>
<evidence type="ECO:0000256" key="11">
    <source>
        <dbReference type="SAM" id="SignalP"/>
    </source>
</evidence>
<evidence type="ECO:0000259" key="12">
    <source>
        <dbReference type="Pfam" id="PF18266"/>
    </source>
</evidence>
<keyword evidence="5 11" id="KW-0732">Signal</keyword>
<evidence type="ECO:0000313" key="13">
    <source>
        <dbReference type="EMBL" id="KAK0176570.1"/>
    </source>
</evidence>
<dbReference type="Pfam" id="PF18266">
    <property type="entry name" value="Ncstrn_small"/>
    <property type="match status" value="1"/>
</dbReference>
<reference evidence="13" key="2">
    <citation type="submission" date="2023-03" db="EMBL/GenBank/DDBJ databases">
        <authorList>
            <person name="Inwood S.N."/>
            <person name="Skelly J.G."/>
            <person name="Guhlin J."/>
            <person name="Harrop T.W.R."/>
            <person name="Goldson S.G."/>
            <person name="Dearden P.K."/>
        </authorList>
    </citation>
    <scope>NUCLEOTIDE SEQUENCE</scope>
    <source>
        <strain evidence="13">Irish</strain>
        <tissue evidence="13">Whole body</tissue>
    </source>
</reference>
<proteinExistence type="inferred from homology"/>
<evidence type="ECO:0000256" key="5">
    <source>
        <dbReference type="ARBA" id="ARBA00022729"/>
    </source>
</evidence>
<evidence type="ECO:0000256" key="10">
    <source>
        <dbReference type="SAM" id="Phobius"/>
    </source>
</evidence>
<evidence type="ECO:0000256" key="2">
    <source>
        <dbReference type="ARBA" id="ARBA00007717"/>
    </source>
</evidence>
<sequence length="643" mass="71058">MPRIDFRLLLLIVAINAVTADRIKDMIYMSVDGVAACFRRHNGTHQFGCSSSRGGSVGVIQILDGPDDLGWLETNATAESYMIVMPISMFTQNIIERLEATNIINGILVTKNSSEENPSSYSPEATCPNKYSSHKMCDVKNPWNPLGNNFLLKDWKFPIFYIENNDLVMKIKDCYYKHNAHDLKNLNEKSLCALEMQSFMSAAVNSESCIRRSQNILYVHSLRFCDPLGDRNIHWPLSPLTNETKSVTLVMARLDANSMFDGFAPGANSAVTGFVTLLATAYYLNSLNATISDTNVLFSLMNGEAFDYIGSSRFVYDLEQGNFDALAAGSLKLDSINTIIELGQLGNSENKLYLHANNYMGNNLIEELQKTLSLENTTISNSVPPASIQSFLAVRPNLTAVVIADHGNQFTNKYYGGILDNNETIAFNRKQQLNKTLANIAIKLGDLLYEKVTGEKPSSGNSTVIEELVTEMLSCYLISAQCNLFQAASSPGVKLSNQLFSLYVGVNGAPNIATMYTAQLLALLTGEKLPEMSAQECVDHRLSWMGGYNFTGICINSTVTYTPAVSPAFIIDGYPMQSGLYSTWTESVWQSLSVRMFLKPSAAAERLSITLGSVVAILSFIIVWFIKSRSELLFKQTRTAEDC</sequence>
<comment type="caution">
    <text evidence="13">The sequence shown here is derived from an EMBL/GenBank/DDBJ whole genome shotgun (WGS) entry which is preliminary data.</text>
</comment>
<comment type="subcellular location">
    <subcellularLocation>
        <location evidence="1">Membrane</location>
        <topology evidence="1">Single-pass type I membrane protein</topology>
    </subcellularLocation>
</comment>
<dbReference type="Pfam" id="PF05450">
    <property type="entry name" value="Nicastrin"/>
    <property type="match status" value="1"/>
</dbReference>
<evidence type="ECO:0000256" key="1">
    <source>
        <dbReference type="ARBA" id="ARBA00004479"/>
    </source>
</evidence>
<dbReference type="InterPro" id="IPR008710">
    <property type="entry name" value="Nicastrin"/>
</dbReference>
<feature type="signal peptide" evidence="11">
    <location>
        <begin position="1"/>
        <end position="20"/>
    </location>
</feature>
<keyword evidence="6" id="KW-0914">Notch signaling pathway</keyword>
<organism evidence="13 14">
    <name type="scientific">Microctonus aethiopoides</name>
    <dbReference type="NCBI Taxonomy" id="144406"/>
    <lineage>
        <taxon>Eukaryota</taxon>
        <taxon>Metazoa</taxon>
        <taxon>Ecdysozoa</taxon>
        <taxon>Arthropoda</taxon>
        <taxon>Hexapoda</taxon>
        <taxon>Insecta</taxon>
        <taxon>Pterygota</taxon>
        <taxon>Neoptera</taxon>
        <taxon>Endopterygota</taxon>
        <taxon>Hymenoptera</taxon>
        <taxon>Apocrita</taxon>
        <taxon>Ichneumonoidea</taxon>
        <taxon>Braconidae</taxon>
        <taxon>Euphorinae</taxon>
        <taxon>Microctonus</taxon>
    </lineage>
</organism>
<gene>
    <name evidence="13" type="ORF">PV328_000689</name>
</gene>
<dbReference type="Gene3D" id="3.40.630.10">
    <property type="entry name" value="Zn peptidases"/>
    <property type="match status" value="1"/>
</dbReference>
<dbReference type="Proteomes" id="UP001168990">
    <property type="component" value="Unassembled WGS sequence"/>
</dbReference>
<evidence type="ECO:0000256" key="6">
    <source>
        <dbReference type="ARBA" id="ARBA00022976"/>
    </source>
</evidence>
<dbReference type="PANTHER" id="PTHR21092:SF0">
    <property type="entry name" value="NICASTRIN"/>
    <property type="match status" value="1"/>
</dbReference>
<dbReference type="AlphaFoldDB" id="A0AA39FW53"/>
<evidence type="ECO:0000256" key="4">
    <source>
        <dbReference type="ARBA" id="ARBA00022692"/>
    </source>
</evidence>
<dbReference type="InterPro" id="IPR041084">
    <property type="entry name" value="Ncstrn_small"/>
</dbReference>
<evidence type="ECO:0000256" key="9">
    <source>
        <dbReference type="ARBA" id="ARBA00023180"/>
    </source>
</evidence>
<keyword evidence="14" id="KW-1185">Reference proteome</keyword>
<protein>
    <recommendedName>
        <fullName evidence="3">Nicastrin</fullName>
    </recommendedName>
</protein>
<keyword evidence="8 10" id="KW-0472">Membrane</keyword>
<accession>A0AA39FW53</accession>
<comment type="similarity">
    <text evidence="2">Belongs to the nicastrin family.</text>
</comment>
<evidence type="ECO:0000256" key="8">
    <source>
        <dbReference type="ARBA" id="ARBA00023136"/>
    </source>
</evidence>
<evidence type="ECO:0000256" key="7">
    <source>
        <dbReference type="ARBA" id="ARBA00022989"/>
    </source>
</evidence>
<reference evidence="13" key="1">
    <citation type="journal article" date="2023" name="bioRxiv">
        <title>Scaffold-level genome assemblies of two parasitoid biocontrol wasps reveal the parthenogenesis mechanism and an associated novel virus.</title>
        <authorList>
            <person name="Inwood S."/>
            <person name="Skelly J."/>
            <person name="Guhlin J."/>
            <person name="Harrop T."/>
            <person name="Goldson S."/>
            <person name="Dearden P."/>
        </authorList>
    </citation>
    <scope>NUCLEOTIDE SEQUENCE</scope>
    <source>
        <strain evidence="13">Irish</strain>
        <tissue evidence="13">Whole body</tissue>
    </source>
</reference>
<dbReference type="GO" id="GO:0016485">
    <property type="term" value="P:protein processing"/>
    <property type="evidence" value="ECO:0007669"/>
    <property type="project" value="InterPro"/>
</dbReference>
<feature type="transmembrane region" description="Helical" evidence="10">
    <location>
        <begin position="607"/>
        <end position="626"/>
    </location>
</feature>
<evidence type="ECO:0000313" key="14">
    <source>
        <dbReference type="Proteomes" id="UP001168990"/>
    </source>
</evidence>
<dbReference type="GO" id="GO:0007220">
    <property type="term" value="P:Notch receptor processing"/>
    <property type="evidence" value="ECO:0007669"/>
    <property type="project" value="TreeGrafter"/>
</dbReference>
<feature type="domain" description="Nicastrin small lobe" evidence="12">
    <location>
        <begin position="36"/>
        <end position="202"/>
    </location>
</feature>
<dbReference type="PANTHER" id="PTHR21092">
    <property type="entry name" value="NICASTRIN"/>
    <property type="match status" value="1"/>
</dbReference>
<evidence type="ECO:0000256" key="3">
    <source>
        <dbReference type="ARBA" id="ARBA00015303"/>
    </source>
</evidence>
<keyword evidence="4 10" id="KW-0812">Transmembrane</keyword>
<keyword evidence="7 10" id="KW-1133">Transmembrane helix</keyword>
<name>A0AA39FW53_9HYME</name>
<dbReference type="GO" id="GO:0007219">
    <property type="term" value="P:Notch signaling pathway"/>
    <property type="evidence" value="ECO:0007669"/>
    <property type="project" value="UniProtKB-KW"/>
</dbReference>
<dbReference type="GO" id="GO:0005886">
    <property type="term" value="C:plasma membrane"/>
    <property type="evidence" value="ECO:0007669"/>
    <property type="project" value="UniProtKB-ARBA"/>
</dbReference>
<keyword evidence="9" id="KW-0325">Glycoprotein</keyword>